<evidence type="ECO:0000256" key="8">
    <source>
        <dbReference type="ARBA" id="ARBA00023125"/>
    </source>
</evidence>
<proteinExistence type="inferred from homology"/>
<dbReference type="InterPro" id="IPR019787">
    <property type="entry name" value="Znf_PHD-finger"/>
</dbReference>
<dbReference type="PANTHER" id="PTHR12087:SF0">
    <property type="entry name" value="ORIGIN RECOGNITION COMPLEX SUBUNIT 4"/>
    <property type="match status" value="1"/>
</dbReference>
<feature type="region of interest" description="Disordered" evidence="11">
    <location>
        <begin position="992"/>
        <end position="1014"/>
    </location>
</feature>
<feature type="region of interest" description="Disordered" evidence="11">
    <location>
        <begin position="329"/>
        <end position="435"/>
    </location>
</feature>
<dbReference type="CDD" id="cd00009">
    <property type="entry name" value="AAA"/>
    <property type="match status" value="1"/>
</dbReference>
<evidence type="ECO:0000256" key="5">
    <source>
        <dbReference type="ARBA" id="ARBA00022723"/>
    </source>
</evidence>
<dbReference type="Pfam" id="PF00628">
    <property type="entry name" value="PHD"/>
    <property type="match status" value="1"/>
</dbReference>
<dbReference type="SUPFAM" id="SSF57903">
    <property type="entry name" value="FYVE/PHD zinc finger"/>
    <property type="match status" value="1"/>
</dbReference>
<sequence length="1014" mass="110840">MPSDAVNSSDVSYFLGFIPTLPTNDMTVSTSMVLQDDEDDGENDDEEEEEEALSIIDNALKSVYENKVPSVEWRRAMPDDGALTDTSSPLSDIKAATHSRGQSVWFPEGYWAERRLSSQPPRKSTTSSRFWKWRSRSNKSATSEVDAGDSLPWTLLSTSASAPAGMSSAEAAAFSAGLAASPPPLPSPFISEKAHVFSLQHPGTGKGGPFMATLPDEPTEGEDAGSQRTAVKRDSAAANSQATSKKTDSTLRSSISWFSSTRRLLSRAVEALSRRERRATHHTSSRRRSSRWLFGRRRRASAGSFDAAYRPPTSAKTNCNVKFNQFPGGEAVRVSTPPLDEDTADGKPRGFFTCTTPPSASGRPASPMPPQRSVANSPSTPTRVSARSSPCSRRAASTSKRAVGRPSVRATAETEAQVDDDDELGRSPTKLRGILTPSKNRVRRLKSVAFNRGDEVYFEDVPKSASASKTRASKARQAMAEVEVEVEEEEAADDDEIRCGICSKADSRPPNQIILCDNCDFASHLACYDLPEVPEGDWLCKSCRQEDAVRMASKPTAVPDPDAAEVPDIANLDQHLRSLQRVLLDRCCGRRRIRMCGLEECYDKARQLVEQTVVAAEGNSMLLIGPRGCGKTTMVENMIVDLSQEHRHLFHVVRLSGFIHTDDKVALKEIWRQLGKEMEVEDELVNRTNYADTLASLLALLSHPSEISGADSGVTSQSVIFIIDEFDMFACHGRQTLLYNLLDIAQSRKAPIAVLGCTTRLDVVDMLEKRVKSRFSHRCVYVSPPRSLAAFWQVCRQGLMVDWHDLGAEGIDAGLEGYDDFDRYWTMKIEELYKQPSFQHLLQYHFFTTKSAAAFFADWILPLTRLSSLNMHLTCPRTTSPSEEGTLSPPASRLQILGTLSDLDLSMLICAARLDVTADAETVNFSMAYDEYSSLVGRQRLQSATAGMLAVGAGARAWSRGVAAMAWERLVGLGLLSAGGGGAGLWREDVEGRGEARGDSGGGEAEWGAGEVVS</sequence>
<dbReference type="FunFam" id="3.40.50.300:FF:001597">
    <property type="entry name" value="Origin recognition complex subunit Orc4"/>
    <property type="match status" value="1"/>
</dbReference>
<dbReference type="InterPro" id="IPR001965">
    <property type="entry name" value="Znf_PHD"/>
</dbReference>
<dbReference type="PROSITE" id="PS50016">
    <property type="entry name" value="ZF_PHD_2"/>
    <property type="match status" value="1"/>
</dbReference>
<comment type="caution">
    <text evidence="13">The sequence shown here is derived from an EMBL/GenBank/DDBJ whole genome shotgun (WGS) entry which is preliminary data.</text>
</comment>
<keyword evidence="5" id="KW-0479">Metal-binding</keyword>
<feature type="domain" description="PHD-type" evidence="12">
    <location>
        <begin position="496"/>
        <end position="546"/>
    </location>
</feature>
<comment type="subcellular location">
    <subcellularLocation>
        <location evidence="1">Nucleus</location>
    </subcellularLocation>
</comment>
<keyword evidence="8" id="KW-0238">DNA-binding</keyword>
<dbReference type="GO" id="GO:0006270">
    <property type="term" value="P:DNA replication initiation"/>
    <property type="evidence" value="ECO:0007669"/>
    <property type="project" value="TreeGrafter"/>
</dbReference>
<feature type="compositionally biased region" description="Basic residues" evidence="11">
    <location>
        <begin position="275"/>
        <end position="293"/>
    </location>
</feature>
<dbReference type="OrthoDB" id="343623at2759"/>
<dbReference type="CDD" id="cd15492">
    <property type="entry name" value="PHD_BRPF_JADE_like"/>
    <property type="match status" value="1"/>
</dbReference>
<dbReference type="Pfam" id="PF00004">
    <property type="entry name" value="AAA"/>
    <property type="match status" value="1"/>
</dbReference>
<protein>
    <recommendedName>
        <fullName evidence="3">Origin recognition complex subunit 4</fullName>
    </recommendedName>
</protein>
<feature type="region of interest" description="Disordered" evidence="11">
    <location>
        <begin position="201"/>
        <end position="251"/>
    </location>
</feature>
<evidence type="ECO:0000256" key="10">
    <source>
        <dbReference type="PROSITE-ProRule" id="PRU00146"/>
    </source>
</evidence>
<reference evidence="13 14" key="1">
    <citation type="journal article" date="2020" name="G3 (Bethesda)">
        <title>Genetic Underpinnings of Host Manipulation by Ophiocordyceps as Revealed by Comparative Transcriptomics.</title>
        <authorList>
            <person name="Will I."/>
            <person name="Das B."/>
            <person name="Trinh T."/>
            <person name="Brachmann A."/>
            <person name="Ohm R.A."/>
            <person name="de Bekker C."/>
        </authorList>
    </citation>
    <scope>NUCLEOTIDE SEQUENCE [LARGE SCALE GENOMIC DNA]</scope>
    <source>
        <strain evidence="13 14">EC05</strain>
    </source>
</reference>
<name>A0A8H4VFX6_9HYPO</name>
<dbReference type="InterPro" id="IPR027417">
    <property type="entry name" value="P-loop_NTPase"/>
</dbReference>
<keyword evidence="14" id="KW-1185">Reference proteome</keyword>
<keyword evidence="9" id="KW-0539">Nucleus</keyword>
<evidence type="ECO:0000256" key="3">
    <source>
        <dbReference type="ARBA" id="ARBA00019083"/>
    </source>
</evidence>
<dbReference type="GO" id="GO:0003688">
    <property type="term" value="F:DNA replication origin binding"/>
    <property type="evidence" value="ECO:0007669"/>
    <property type="project" value="TreeGrafter"/>
</dbReference>
<dbReference type="GO" id="GO:0005524">
    <property type="term" value="F:ATP binding"/>
    <property type="evidence" value="ECO:0007669"/>
    <property type="project" value="InterPro"/>
</dbReference>
<evidence type="ECO:0000259" key="12">
    <source>
        <dbReference type="PROSITE" id="PS50016"/>
    </source>
</evidence>
<dbReference type="InterPro" id="IPR013083">
    <property type="entry name" value="Znf_RING/FYVE/PHD"/>
</dbReference>
<feature type="compositionally biased region" description="Low complexity" evidence="11">
    <location>
        <begin position="385"/>
        <end position="399"/>
    </location>
</feature>
<feature type="region of interest" description="Disordered" evidence="11">
    <location>
        <begin position="271"/>
        <end position="293"/>
    </location>
</feature>
<dbReference type="EMBL" id="JAACLJ010000002">
    <property type="protein sequence ID" value="KAF4592513.1"/>
    <property type="molecule type" value="Genomic_DNA"/>
</dbReference>
<dbReference type="InterPro" id="IPR003593">
    <property type="entry name" value="AAA+_ATPase"/>
</dbReference>
<accession>A0A8H4VFX6</accession>
<evidence type="ECO:0000256" key="4">
    <source>
        <dbReference type="ARBA" id="ARBA00022705"/>
    </source>
</evidence>
<dbReference type="Proteomes" id="UP000562929">
    <property type="component" value="Unassembled WGS sequence"/>
</dbReference>
<dbReference type="GO" id="GO:0016887">
    <property type="term" value="F:ATP hydrolysis activity"/>
    <property type="evidence" value="ECO:0007669"/>
    <property type="project" value="InterPro"/>
</dbReference>
<evidence type="ECO:0000313" key="13">
    <source>
        <dbReference type="EMBL" id="KAF4592513.1"/>
    </source>
</evidence>
<gene>
    <name evidence="13" type="ORF">GQ602_002812</name>
</gene>
<dbReference type="GO" id="GO:0008270">
    <property type="term" value="F:zinc ion binding"/>
    <property type="evidence" value="ECO:0007669"/>
    <property type="project" value="UniProtKB-KW"/>
</dbReference>
<dbReference type="Gene3D" id="3.30.40.10">
    <property type="entry name" value="Zinc/RING finger domain, C3HC4 (zinc finger)"/>
    <property type="match status" value="1"/>
</dbReference>
<organism evidence="13 14">
    <name type="scientific">Ophiocordyceps camponoti-floridani</name>
    <dbReference type="NCBI Taxonomy" id="2030778"/>
    <lineage>
        <taxon>Eukaryota</taxon>
        <taxon>Fungi</taxon>
        <taxon>Dikarya</taxon>
        <taxon>Ascomycota</taxon>
        <taxon>Pezizomycotina</taxon>
        <taxon>Sordariomycetes</taxon>
        <taxon>Hypocreomycetidae</taxon>
        <taxon>Hypocreales</taxon>
        <taxon>Ophiocordycipitaceae</taxon>
        <taxon>Ophiocordyceps</taxon>
    </lineage>
</organism>
<evidence type="ECO:0000313" key="14">
    <source>
        <dbReference type="Proteomes" id="UP000562929"/>
    </source>
</evidence>
<evidence type="ECO:0000256" key="2">
    <source>
        <dbReference type="ARBA" id="ARBA00005334"/>
    </source>
</evidence>
<dbReference type="InterPro" id="IPR032705">
    <property type="entry name" value="ORC4_C"/>
</dbReference>
<dbReference type="InterPro" id="IPR003959">
    <property type="entry name" value="ATPase_AAA_core"/>
</dbReference>
<dbReference type="AlphaFoldDB" id="A0A8H4VFX6"/>
<dbReference type="Pfam" id="PF14629">
    <property type="entry name" value="ORC4_C"/>
    <property type="match status" value="1"/>
</dbReference>
<feature type="compositionally biased region" description="Polar residues" evidence="11">
    <location>
        <begin position="237"/>
        <end position="251"/>
    </location>
</feature>
<dbReference type="Gene3D" id="3.40.50.300">
    <property type="entry name" value="P-loop containing nucleotide triphosphate hydrolases"/>
    <property type="match status" value="1"/>
</dbReference>
<dbReference type="SMART" id="SM00249">
    <property type="entry name" value="PHD"/>
    <property type="match status" value="1"/>
</dbReference>
<dbReference type="InterPro" id="IPR016527">
    <property type="entry name" value="ORC4"/>
</dbReference>
<dbReference type="SUPFAM" id="SSF52540">
    <property type="entry name" value="P-loop containing nucleoside triphosphate hydrolases"/>
    <property type="match status" value="1"/>
</dbReference>
<evidence type="ECO:0000256" key="6">
    <source>
        <dbReference type="ARBA" id="ARBA00022771"/>
    </source>
</evidence>
<evidence type="ECO:0000256" key="1">
    <source>
        <dbReference type="ARBA" id="ARBA00004123"/>
    </source>
</evidence>
<dbReference type="InterPro" id="IPR011011">
    <property type="entry name" value="Znf_FYVE_PHD"/>
</dbReference>
<keyword evidence="4" id="KW-0235">DNA replication</keyword>
<evidence type="ECO:0000256" key="11">
    <source>
        <dbReference type="SAM" id="MobiDB-lite"/>
    </source>
</evidence>
<evidence type="ECO:0000256" key="7">
    <source>
        <dbReference type="ARBA" id="ARBA00022833"/>
    </source>
</evidence>
<dbReference type="SMART" id="SM00382">
    <property type="entry name" value="AAA"/>
    <property type="match status" value="1"/>
</dbReference>
<keyword evidence="7" id="KW-0862">Zinc</keyword>
<evidence type="ECO:0000256" key="9">
    <source>
        <dbReference type="ARBA" id="ARBA00023242"/>
    </source>
</evidence>
<dbReference type="PANTHER" id="PTHR12087">
    <property type="entry name" value="ORIGIN RECOGNITION COMPLEX SUBUNIT 4"/>
    <property type="match status" value="1"/>
</dbReference>
<feature type="compositionally biased region" description="Polar residues" evidence="11">
    <location>
        <begin position="373"/>
        <end position="383"/>
    </location>
</feature>
<comment type="similarity">
    <text evidence="2">Belongs to the ORC4 family.</text>
</comment>
<dbReference type="GO" id="GO:0005664">
    <property type="term" value="C:nuclear origin of replication recognition complex"/>
    <property type="evidence" value="ECO:0007669"/>
    <property type="project" value="TreeGrafter"/>
</dbReference>
<keyword evidence="6 10" id="KW-0863">Zinc-finger</keyword>